<protein>
    <recommendedName>
        <fullName evidence="5">F-box domain-containing protein</fullName>
    </recommendedName>
</protein>
<gene>
    <name evidence="3" type="ORF">HU200_048787</name>
</gene>
<evidence type="ECO:0008006" key="5">
    <source>
        <dbReference type="Google" id="ProtNLM"/>
    </source>
</evidence>
<dbReference type="InterPro" id="IPR001810">
    <property type="entry name" value="F-box_dom"/>
</dbReference>
<evidence type="ECO:0000313" key="3">
    <source>
        <dbReference type="EMBL" id="KAF8673235.1"/>
    </source>
</evidence>
<reference evidence="3" key="1">
    <citation type="submission" date="2020-07" db="EMBL/GenBank/DDBJ databases">
        <title>Genome sequence and genetic diversity analysis of an under-domesticated orphan crop, white fonio (Digitaria exilis).</title>
        <authorList>
            <person name="Bennetzen J.L."/>
            <person name="Chen S."/>
            <person name="Ma X."/>
            <person name="Wang X."/>
            <person name="Yssel A.E.J."/>
            <person name="Chaluvadi S.R."/>
            <person name="Johnson M."/>
            <person name="Gangashetty P."/>
            <person name="Hamidou F."/>
            <person name="Sanogo M.D."/>
            <person name="Zwaenepoel A."/>
            <person name="Wallace J."/>
            <person name="Van De Peer Y."/>
            <person name="Van Deynze A."/>
        </authorList>
    </citation>
    <scope>NUCLEOTIDE SEQUENCE</scope>
    <source>
        <tissue evidence="3">Leaves</tissue>
    </source>
</reference>
<dbReference type="PANTHER" id="PTHR33110:SF111">
    <property type="entry name" value="DUF295 DOMAIN-CONTAINING PROTEIN"/>
    <property type="match status" value="1"/>
</dbReference>
<evidence type="ECO:0000259" key="2">
    <source>
        <dbReference type="Pfam" id="PF03478"/>
    </source>
</evidence>
<organism evidence="3 4">
    <name type="scientific">Digitaria exilis</name>
    <dbReference type="NCBI Taxonomy" id="1010633"/>
    <lineage>
        <taxon>Eukaryota</taxon>
        <taxon>Viridiplantae</taxon>
        <taxon>Streptophyta</taxon>
        <taxon>Embryophyta</taxon>
        <taxon>Tracheophyta</taxon>
        <taxon>Spermatophyta</taxon>
        <taxon>Magnoliopsida</taxon>
        <taxon>Liliopsida</taxon>
        <taxon>Poales</taxon>
        <taxon>Poaceae</taxon>
        <taxon>PACMAD clade</taxon>
        <taxon>Panicoideae</taxon>
        <taxon>Panicodae</taxon>
        <taxon>Paniceae</taxon>
        <taxon>Anthephorinae</taxon>
        <taxon>Digitaria</taxon>
    </lineage>
</organism>
<dbReference type="Proteomes" id="UP000636709">
    <property type="component" value="Unassembled WGS sequence"/>
</dbReference>
<dbReference type="Pfam" id="PF00646">
    <property type="entry name" value="F-box"/>
    <property type="match status" value="1"/>
</dbReference>
<dbReference type="Gene3D" id="1.20.1280.50">
    <property type="match status" value="1"/>
</dbReference>
<dbReference type="InterPro" id="IPR036047">
    <property type="entry name" value="F-box-like_dom_sf"/>
</dbReference>
<dbReference type="EMBL" id="JACEFO010002208">
    <property type="protein sequence ID" value="KAF8673235.1"/>
    <property type="molecule type" value="Genomic_DNA"/>
</dbReference>
<dbReference type="Pfam" id="PF03478">
    <property type="entry name" value="Beta-prop_KIB1-4"/>
    <property type="match status" value="1"/>
</dbReference>
<feature type="domain" description="KIB1-4 beta-propeller" evidence="2">
    <location>
        <begin position="121"/>
        <end position="266"/>
    </location>
</feature>
<keyword evidence="4" id="KW-1185">Reference proteome</keyword>
<comment type="caution">
    <text evidence="3">The sequence shown here is derived from an EMBL/GenBank/DDBJ whole genome shotgun (WGS) entry which is preliminary data.</text>
</comment>
<feature type="domain" description="F-box" evidence="1">
    <location>
        <begin position="9"/>
        <end position="45"/>
    </location>
</feature>
<accession>A0A835ARH5</accession>
<dbReference type="PANTHER" id="PTHR33110">
    <property type="entry name" value="F-BOX/KELCH-REPEAT PROTEIN-RELATED"/>
    <property type="match status" value="1"/>
</dbReference>
<dbReference type="SUPFAM" id="SSF81383">
    <property type="entry name" value="F-box domain"/>
    <property type="match status" value="1"/>
</dbReference>
<name>A0A835ARH5_9POAL</name>
<proteinExistence type="predicted"/>
<evidence type="ECO:0000259" key="1">
    <source>
        <dbReference type="Pfam" id="PF00646"/>
    </source>
</evidence>
<dbReference type="InterPro" id="IPR005174">
    <property type="entry name" value="KIB1-4_b-propeller"/>
</dbReference>
<dbReference type="OrthoDB" id="692598at2759"/>
<sequence>MAETTGPSWSDIPVDLAGRILRHLPAYVYRLRFAAVCPQWRAAARLGPLPPPLPLLLLSDSTVYSLPGSKPSHLLVPGCCTGYTDVCGNWLFFSGDDGCFLRNPFSNTTMALPALSLDRIRRLAVCKPGAATSWLYVSADSQYSDFVGMTFHQGKLYALTSMDELFAIEVSLDHSTGDPWVTQMRPVINNPPLLIPAEFFMETKVTYLVEARGALLMVLRKMQPCYAQGVTGIAIFETTAGVQNEFEVFEANFRQSQWTKVTTLGDD</sequence>
<dbReference type="AlphaFoldDB" id="A0A835ARH5"/>
<evidence type="ECO:0000313" key="4">
    <source>
        <dbReference type="Proteomes" id="UP000636709"/>
    </source>
</evidence>